<dbReference type="PANTHER" id="PTHR46470">
    <property type="entry name" value="N-ACYLNEURAMINATE-9-PHOSPHATASE"/>
    <property type="match status" value="1"/>
</dbReference>
<dbReference type="PANTHER" id="PTHR46470:SF2">
    <property type="entry name" value="GLYCERALDEHYDE 3-PHOSPHATE PHOSPHATASE"/>
    <property type="match status" value="1"/>
</dbReference>
<evidence type="ECO:0000256" key="1">
    <source>
        <dbReference type="ARBA" id="ARBA00001946"/>
    </source>
</evidence>
<dbReference type="InterPro" id="IPR006439">
    <property type="entry name" value="HAD-SF_hydro_IA"/>
</dbReference>
<name>A0ABV8WYU6_9BACI</name>
<keyword evidence="6" id="KW-1185">Reference proteome</keyword>
<comment type="caution">
    <text evidence="5">The sequence shown here is derived from an EMBL/GenBank/DDBJ whole genome shotgun (WGS) entry which is preliminary data.</text>
</comment>
<evidence type="ECO:0000313" key="6">
    <source>
        <dbReference type="Proteomes" id="UP001595882"/>
    </source>
</evidence>
<dbReference type="EC" id="3.1.3.-" evidence="5"/>
<proteinExistence type="predicted"/>
<dbReference type="InterPro" id="IPR036412">
    <property type="entry name" value="HAD-like_sf"/>
</dbReference>
<dbReference type="RefSeq" id="WP_390253157.1">
    <property type="nucleotide sequence ID" value="NZ_JBHSDT010000008.1"/>
</dbReference>
<dbReference type="SFLD" id="SFLDS00003">
    <property type="entry name" value="Haloacid_Dehalogenase"/>
    <property type="match status" value="1"/>
</dbReference>
<protein>
    <submittedName>
        <fullName evidence="5">HAD family hydrolase</fullName>
        <ecNumber evidence="5">3.1.3.-</ecNumber>
    </submittedName>
</protein>
<organism evidence="5 6">
    <name type="scientific">Gracilibacillus xinjiangensis</name>
    <dbReference type="NCBI Taxonomy" id="1193282"/>
    <lineage>
        <taxon>Bacteria</taxon>
        <taxon>Bacillati</taxon>
        <taxon>Bacillota</taxon>
        <taxon>Bacilli</taxon>
        <taxon>Bacillales</taxon>
        <taxon>Bacillaceae</taxon>
        <taxon>Gracilibacillus</taxon>
    </lineage>
</organism>
<dbReference type="GO" id="GO:0016787">
    <property type="term" value="F:hydrolase activity"/>
    <property type="evidence" value="ECO:0007669"/>
    <property type="project" value="UniProtKB-KW"/>
</dbReference>
<dbReference type="NCBIfam" id="TIGR01509">
    <property type="entry name" value="HAD-SF-IA-v3"/>
    <property type="match status" value="1"/>
</dbReference>
<comment type="cofactor">
    <cofactor evidence="1">
        <name>Mg(2+)</name>
        <dbReference type="ChEBI" id="CHEBI:18420"/>
    </cofactor>
</comment>
<dbReference type="Proteomes" id="UP001595882">
    <property type="component" value="Unassembled WGS sequence"/>
</dbReference>
<dbReference type="Pfam" id="PF13419">
    <property type="entry name" value="HAD_2"/>
    <property type="match status" value="1"/>
</dbReference>
<dbReference type="InterPro" id="IPR023214">
    <property type="entry name" value="HAD_sf"/>
</dbReference>
<evidence type="ECO:0000313" key="5">
    <source>
        <dbReference type="EMBL" id="MFC4404462.1"/>
    </source>
</evidence>
<dbReference type="PRINTS" id="PR00413">
    <property type="entry name" value="HADHALOGNASE"/>
</dbReference>
<dbReference type="InterPro" id="IPR051400">
    <property type="entry name" value="HAD-like_hydrolase"/>
</dbReference>
<accession>A0ABV8WYU6</accession>
<evidence type="ECO:0000256" key="4">
    <source>
        <dbReference type="ARBA" id="ARBA00022842"/>
    </source>
</evidence>
<keyword evidence="2" id="KW-0479">Metal-binding</keyword>
<dbReference type="SUPFAM" id="SSF56784">
    <property type="entry name" value="HAD-like"/>
    <property type="match status" value="1"/>
</dbReference>
<dbReference type="PROSITE" id="PS01228">
    <property type="entry name" value="COF_1"/>
    <property type="match status" value="1"/>
</dbReference>
<keyword evidence="3 5" id="KW-0378">Hydrolase</keyword>
<dbReference type="Gene3D" id="3.40.50.1000">
    <property type="entry name" value="HAD superfamily/HAD-like"/>
    <property type="match status" value="1"/>
</dbReference>
<dbReference type="NCBIfam" id="TIGR01549">
    <property type="entry name" value="HAD-SF-IA-v1"/>
    <property type="match status" value="1"/>
</dbReference>
<dbReference type="Gene3D" id="1.10.150.520">
    <property type="match status" value="1"/>
</dbReference>
<dbReference type="SFLD" id="SFLDG01129">
    <property type="entry name" value="C1.5:_HAD__Beta-PGM__Phosphata"/>
    <property type="match status" value="1"/>
</dbReference>
<dbReference type="EMBL" id="JBHSDT010000008">
    <property type="protein sequence ID" value="MFC4404462.1"/>
    <property type="molecule type" value="Genomic_DNA"/>
</dbReference>
<evidence type="ECO:0000256" key="2">
    <source>
        <dbReference type="ARBA" id="ARBA00022723"/>
    </source>
</evidence>
<gene>
    <name evidence="5" type="ORF">ACFOY7_15455</name>
</gene>
<reference evidence="6" key="1">
    <citation type="journal article" date="2019" name="Int. J. Syst. Evol. Microbiol.">
        <title>The Global Catalogue of Microorganisms (GCM) 10K type strain sequencing project: providing services to taxonomists for standard genome sequencing and annotation.</title>
        <authorList>
            <consortium name="The Broad Institute Genomics Platform"/>
            <consortium name="The Broad Institute Genome Sequencing Center for Infectious Disease"/>
            <person name="Wu L."/>
            <person name="Ma J."/>
        </authorList>
    </citation>
    <scope>NUCLEOTIDE SEQUENCE [LARGE SCALE GENOMIC DNA]</scope>
    <source>
        <strain evidence="6">CCUG 37865</strain>
    </source>
</reference>
<sequence length="218" mass="25697">MIKAVMFDFDGTLLNRDASVRKFISNQYDRLLDCFIHVPKINYINRFIELENRGYVWKDKVFHQLVEELKITNLTWQELLEDYIEYFQCCCVPFPHLTETLDTLKSKKIKYGRTVFQKRNIDALKISHYFDQIIISEAAGIKKPDPQIFKLALDHLQVMPSESIYVGDHPVNDIEAAQGYGLIGIWKKDNYWGNPDTDYVIEDLCEIIDIMKEKETFE</sequence>
<evidence type="ECO:0000256" key="3">
    <source>
        <dbReference type="ARBA" id="ARBA00022801"/>
    </source>
</evidence>
<dbReference type="InterPro" id="IPR041492">
    <property type="entry name" value="HAD_2"/>
</dbReference>
<keyword evidence="4" id="KW-0460">Magnesium</keyword>